<keyword evidence="1" id="KW-0732">Signal</keyword>
<organism evidence="3 4">
    <name type="scientific">Shewanella ulleungensis</name>
    <dbReference type="NCBI Taxonomy" id="2282699"/>
    <lineage>
        <taxon>Bacteria</taxon>
        <taxon>Pseudomonadati</taxon>
        <taxon>Pseudomonadota</taxon>
        <taxon>Gammaproteobacteria</taxon>
        <taxon>Alteromonadales</taxon>
        <taxon>Shewanellaceae</taxon>
        <taxon>Shewanella</taxon>
    </lineage>
</organism>
<dbReference type="Pfam" id="PF04784">
    <property type="entry name" value="DUF547"/>
    <property type="match status" value="1"/>
</dbReference>
<sequence length="285" mass="31802">MRTIFKAFVASVVIAPLLCSTLLFSQISVAAEVMPVETTTESALHQQWQALVSQHVKPINHGSSTAVDYAEMQVARTQLQSYLKQLSNISQTQFDAWDKSTQLAMLINAYNAWTVELILTKYPEIESIKDLGGLFSSPWDKSFIPLLGKSRSLNDIEHKLIRGSGRYNDPRIHFAVNCASIGCPALLEEAYTGSKLEQQLDAQTKRFLADSSRNYAKGDTVYLSAIFKWYGDDFTQGFAGADSVEAFLLLYPNALQLNAVQQTAAKKQQLAIDFLDYNWSLNAVR</sequence>
<feature type="chain" id="PRO_5045751768" description="DUF547 domain-containing protein" evidence="1">
    <location>
        <begin position="31"/>
        <end position="285"/>
    </location>
</feature>
<evidence type="ECO:0000313" key="4">
    <source>
        <dbReference type="Proteomes" id="UP000654004"/>
    </source>
</evidence>
<accession>A0ABQ2QKD0</accession>
<dbReference type="InterPro" id="IPR006869">
    <property type="entry name" value="DUF547"/>
</dbReference>
<dbReference type="Proteomes" id="UP000654004">
    <property type="component" value="Unassembled WGS sequence"/>
</dbReference>
<dbReference type="PANTHER" id="PTHR46361">
    <property type="entry name" value="ELECTRON CARRIER/ PROTEIN DISULFIDE OXIDOREDUCTASE"/>
    <property type="match status" value="1"/>
</dbReference>
<protein>
    <recommendedName>
        <fullName evidence="2">DUF547 domain-containing protein</fullName>
    </recommendedName>
</protein>
<reference evidence="4" key="1">
    <citation type="journal article" date="2019" name="Int. J. Syst. Evol. Microbiol.">
        <title>The Global Catalogue of Microorganisms (GCM) 10K type strain sequencing project: providing services to taxonomists for standard genome sequencing and annotation.</title>
        <authorList>
            <consortium name="The Broad Institute Genomics Platform"/>
            <consortium name="The Broad Institute Genome Sequencing Center for Infectious Disease"/>
            <person name="Wu L."/>
            <person name="Ma J."/>
        </authorList>
    </citation>
    <scope>NUCLEOTIDE SEQUENCE [LARGE SCALE GENOMIC DNA]</scope>
    <source>
        <strain evidence="4">JCM 32305</strain>
    </source>
</reference>
<dbReference type="PANTHER" id="PTHR46361:SF3">
    <property type="entry name" value="ELECTRON CARRIER_ PROTEIN DISULFIDE OXIDOREDUCTASE"/>
    <property type="match status" value="1"/>
</dbReference>
<feature type="domain" description="DUF547" evidence="2">
    <location>
        <begin position="95"/>
        <end position="208"/>
    </location>
</feature>
<dbReference type="EMBL" id="BMQW01000004">
    <property type="protein sequence ID" value="GGP85909.1"/>
    <property type="molecule type" value="Genomic_DNA"/>
</dbReference>
<name>A0ABQ2QKD0_9GAMM</name>
<evidence type="ECO:0000313" key="3">
    <source>
        <dbReference type="EMBL" id="GGP85909.1"/>
    </source>
</evidence>
<keyword evidence="4" id="KW-1185">Reference proteome</keyword>
<dbReference type="RefSeq" id="WP_188955599.1">
    <property type="nucleotide sequence ID" value="NZ_BMQW01000004.1"/>
</dbReference>
<evidence type="ECO:0000256" key="1">
    <source>
        <dbReference type="SAM" id="SignalP"/>
    </source>
</evidence>
<comment type="caution">
    <text evidence="3">The sequence shown here is derived from an EMBL/GenBank/DDBJ whole genome shotgun (WGS) entry which is preliminary data.</text>
</comment>
<gene>
    <name evidence="3" type="ORF">GCM10009410_19010</name>
</gene>
<evidence type="ECO:0000259" key="2">
    <source>
        <dbReference type="Pfam" id="PF04784"/>
    </source>
</evidence>
<proteinExistence type="predicted"/>
<feature type="signal peptide" evidence="1">
    <location>
        <begin position="1"/>
        <end position="30"/>
    </location>
</feature>